<feature type="compositionally biased region" description="Polar residues" evidence="2">
    <location>
        <begin position="158"/>
        <end position="167"/>
    </location>
</feature>
<organism evidence="3 4">
    <name type="scientific">Xanthomonas citri pv. sesbaniae</name>
    <dbReference type="NCBI Taxonomy" id="473425"/>
    <lineage>
        <taxon>Bacteria</taxon>
        <taxon>Pseudomonadati</taxon>
        <taxon>Pseudomonadota</taxon>
        <taxon>Gammaproteobacteria</taxon>
        <taxon>Lysobacterales</taxon>
        <taxon>Lysobacteraceae</taxon>
        <taxon>Xanthomonas</taxon>
    </lineage>
</organism>
<evidence type="ECO:0000313" key="4">
    <source>
        <dbReference type="Proteomes" id="UP000825388"/>
    </source>
</evidence>
<dbReference type="Proteomes" id="UP000825388">
    <property type="component" value="Unassembled WGS sequence"/>
</dbReference>
<protein>
    <submittedName>
        <fullName evidence="3">Uncharacterized protein</fullName>
    </submittedName>
</protein>
<feature type="region of interest" description="Disordered" evidence="2">
    <location>
        <begin position="156"/>
        <end position="176"/>
    </location>
</feature>
<comment type="caution">
    <text evidence="3">The sequence shown here is derived from an EMBL/GenBank/DDBJ whole genome shotgun (WGS) entry which is preliminary data.</text>
</comment>
<reference evidence="3" key="1">
    <citation type="submission" date="2015-12" db="EMBL/GenBank/DDBJ databases">
        <authorList>
            <person name="Bansal K."/>
            <person name="Midha S."/>
            <person name="Patil P.B."/>
        </authorList>
    </citation>
    <scope>NUCLEOTIDE SEQUENCE</scope>
    <source>
        <strain evidence="3">LMG867</strain>
    </source>
</reference>
<accession>A0AAW4RSI0</accession>
<sequence>MVEVKVSRADFLADARKEHRLRPALGVGRWRYFMCPEGLIRADELPERWGLLWVTKRGTVKAIAGAAAALRCYTRLPDHLAYAEALERYAFAERNLEREVAMLARLVARVPDMEAANNKIRAANNRANHLATLLERERTENRNRHDRWMELRYGNGESGQTAQSAWQSAGAIEEPA</sequence>
<feature type="coiled-coil region" evidence="1">
    <location>
        <begin position="82"/>
        <end position="140"/>
    </location>
</feature>
<dbReference type="EMBL" id="LOKL01000131">
    <property type="protein sequence ID" value="MBZ3925581.1"/>
    <property type="molecule type" value="Genomic_DNA"/>
</dbReference>
<evidence type="ECO:0000256" key="2">
    <source>
        <dbReference type="SAM" id="MobiDB-lite"/>
    </source>
</evidence>
<keyword evidence="1" id="KW-0175">Coiled coil</keyword>
<proteinExistence type="predicted"/>
<evidence type="ECO:0000256" key="1">
    <source>
        <dbReference type="SAM" id="Coils"/>
    </source>
</evidence>
<dbReference type="RefSeq" id="WP_157768235.1">
    <property type="nucleotide sequence ID" value="NZ_LOKL01000131.1"/>
</dbReference>
<dbReference type="AlphaFoldDB" id="A0AAW4RSI0"/>
<evidence type="ECO:0000313" key="3">
    <source>
        <dbReference type="EMBL" id="MBZ3925581.1"/>
    </source>
</evidence>
<name>A0AAW4RSI0_XANCI</name>
<gene>
    <name evidence="3" type="ORF">Xseb_16515</name>
</gene>